<dbReference type="OrthoDB" id="9804785at2"/>
<dbReference type="CDD" id="cd01129">
    <property type="entry name" value="PulE-GspE-like"/>
    <property type="match status" value="1"/>
</dbReference>
<dbReference type="AlphaFoldDB" id="A0A0J8GTG8"/>
<reference evidence="5 6" key="1">
    <citation type="submission" date="2015-04" db="EMBL/GenBank/DDBJ databases">
        <title>Draft Genome Sequence of the Novel Agar-Digesting Marine Bacterium Q1.</title>
        <authorList>
            <person name="Li Y."/>
            <person name="Li D."/>
            <person name="Chen G."/>
            <person name="Du Z."/>
        </authorList>
    </citation>
    <scope>NUCLEOTIDE SEQUENCE [LARGE SCALE GENOMIC DNA]</scope>
    <source>
        <strain evidence="5 6">Q1</strain>
    </source>
</reference>
<dbReference type="PATRIC" id="fig|1513271.3.peg.1265"/>
<dbReference type="STRING" id="1513271.XM47_06175"/>
<dbReference type="Pfam" id="PF00437">
    <property type="entry name" value="T2SSE"/>
    <property type="match status" value="1"/>
</dbReference>
<dbReference type="GO" id="GO:0005886">
    <property type="term" value="C:plasma membrane"/>
    <property type="evidence" value="ECO:0007669"/>
    <property type="project" value="TreeGrafter"/>
</dbReference>
<dbReference type="PANTHER" id="PTHR30258">
    <property type="entry name" value="TYPE II SECRETION SYSTEM PROTEIN GSPE-RELATED"/>
    <property type="match status" value="1"/>
</dbReference>
<dbReference type="GO" id="GO:0005524">
    <property type="term" value="F:ATP binding"/>
    <property type="evidence" value="ECO:0007669"/>
    <property type="project" value="UniProtKB-KW"/>
</dbReference>
<dbReference type="PANTHER" id="PTHR30258:SF29">
    <property type="entry name" value="MSHA PILUS ASSEMBLY ATPASE MSHE"/>
    <property type="match status" value="1"/>
</dbReference>
<evidence type="ECO:0000256" key="2">
    <source>
        <dbReference type="ARBA" id="ARBA00022741"/>
    </source>
</evidence>
<dbReference type="InterPro" id="IPR007831">
    <property type="entry name" value="T2SS_GspE_N"/>
</dbReference>
<dbReference type="InterPro" id="IPR037257">
    <property type="entry name" value="T2SS_E_N_sf"/>
</dbReference>
<dbReference type="RefSeq" id="WP_048690791.1">
    <property type="nucleotide sequence ID" value="NZ_KQ130485.1"/>
</dbReference>
<keyword evidence="3" id="KW-0067">ATP-binding</keyword>
<dbReference type="Gene3D" id="3.30.450.90">
    <property type="match status" value="1"/>
</dbReference>
<evidence type="ECO:0000256" key="3">
    <source>
        <dbReference type="ARBA" id="ARBA00022840"/>
    </source>
</evidence>
<dbReference type="FunFam" id="3.30.450.90:FF:000001">
    <property type="entry name" value="Type II secretion system ATPase GspE"/>
    <property type="match status" value="1"/>
</dbReference>
<evidence type="ECO:0000313" key="5">
    <source>
        <dbReference type="EMBL" id="KMT66032.1"/>
    </source>
</evidence>
<organism evidence="5 6">
    <name type="scientific">Catenovulum maritimum</name>
    <dbReference type="NCBI Taxonomy" id="1513271"/>
    <lineage>
        <taxon>Bacteria</taxon>
        <taxon>Pseudomonadati</taxon>
        <taxon>Pseudomonadota</taxon>
        <taxon>Gammaproteobacteria</taxon>
        <taxon>Alteromonadales</taxon>
        <taxon>Alteromonadaceae</taxon>
        <taxon>Catenovulum</taxon>
    </lineage>
</organism>
<dbReference type="Proteomes" id="UP000037600">
    <property type="component" value="Unassembled WGS sequence"/>
</dbReference>
<proteinExistence type="inferred from homology"/>
<keyword evidence="2" id="KW-0547">Nucleotide-binding</keyword>
<feature type="domain" description="Bacterial type II secretion system protein E" evidence="4">
    <location>
        <begin position="384"/>
        <end position="398"/>
    </location>
</feature>
<dbReference type="Gene3D" id="3.40.50.300">
    <property type="entry name" value="P-loop containing nucleotide triphosphate hydrolases"/>
    <property type="match status" value="1"/>
</dbReference>
<dbReference type="GO" id="GO:0016887">
    <property type="term" value="F:ATP hydrolysis activity"/>
    <property type="evidence" value="ECO:0007669"/>
    <property type="project" value="TreeGrafter"/>
</dbReference>
<gene>
    <name evidence="5" type="ORF">XM47_06175</name>
</gene>
<accession>A0A0J8GTG8</accession>
<protein>
    <submittedName>
        <fullName evidence="5">MSHA biogenesis protein MshE</fullName>
    </submittedName>
</protein>
<evidence type="ECO:0000313" key="6">
    <source>
        <dbReference type="Proteomes" id="UP000037600"/>
    </source>
</evidence>
<dbReference type="EMBL" id="LAZL01000007">
    <property type="protein sequence ID" value="KMT66032.1"/>
    <property type="molecule type" value="Genomic_DNA"/>
</dbReference>
<dbReference type="FunFam" id="3.40.50.300:FF:000398">
    <property type="entry name" value="Type IV pilus assembly ATPase PilB"/>
    <property type="match status" value="1"/>
</dbReference>
<evidence type="ECO:0000256" key="1">
    <source>
        <dbReference type="ARBA" id="ARBA00006611"/>
    </source>
</evidence>
<dbReference type="Gene3D" id="3.30.300.160">
    <property type="entry name" value="Type II secretion system, protein E, N-terminal domain"/>
    <property type="match status" value="1"/>
</dbReference>
<evidence type="ECO:0000259" key="4">
    <source>
        <dbReference type="PROSITE" id="PS00662"/>
    </source>
</evidence>
<comment type="similarity">
    <text evidence="1">Belongs to the GSP E family.</text>
</comment>
<dbReference type="InterPro" id="IPR001482">
    <property type="entry name" value="T2SS/T4SS_dom"/>
</dbReference>
<comment type="caution">
    <text evidence="5">The sequence shown here is derived from an EMBL/GenBank/DDBJ whole genome shotgun (WGS) entry which is preliminary data.</text>
</comment>
<dbReference type="InterPro" id="IPR027417">
    <property type="entry name" value="P-loop_NTPase"/>
</dbReference>
<dbReference type="PROSITE" id="PS00662">
    <property type="entry name" value="T2SP_E"/>
    <property type="match status" value="1"/>
</dbReference>
<dbReference type="Pfam" id="PF05157">
    <property type="entry name" value="MshEN"/>
    <property type="match status" value="1"/>
</dbReference>
<name>A0A0J8GTG8_9ALTE</name>
<keyword evidence="6" id="KW-1185">Reference proteome</keyword>
<dbReference type="SUPFAM" id="SSF160246">
    <property type="entry name" value="EspE N-terminal domain-like"/>
    <property type="match status" value="1"/>
</dbReference>
<dbReference type="SUPFAM" id="SSF52540">
    <property type="entry name" value="P-loop containing nucleoside triphosphate hydrolases"/>
    <property type="match status" value="1"/>
</dbReference>
<sequence length="586" mass="65157">MIKPKLKKRLGDLLVEEGIITEGQLTSALQQQKQSGRKLGGTLIASGAISERQLLTFLAQQLNVPFWDISQRRIDSSTVQKIPEVQARRHRVLLVEESDKEYTLGMSDPADINAIDAVSGILTDKSLKIVAVRESQILESFDNMYRRTADIQSFASQLQDEYNETEDFEVGGFSTDGDEEEATVAKLLNTIFEDAVQVKASDIHIEPDEKQLRIRQRVDGVLQESVLNEARIAQALVLRLKLMSGLDISEKRLPQDGRFNVKIKGKSIDVRISTMPIQYGESVVMRLLDQSGGVLTLDQTGMPDDILQRVRNVIHRPNGMILVTGPTGSGKTTTLYGALSELNQASTKIITVEDPVEYRLPRINQVQINNKINLSFASVLRTALRQDPDVIMVGEMRDQETVEIGLRGALTGHLVLSTLHTNDAISSAIRLIDMNAPGYLVASSLRAVIAQRLIRRICDDCKTTYELTPSEKVWMSGLAGESVEHQAFFQGTGCQSCNYVGFKGRVGVFEFLELDEDMMNALKRNDTEDFSKRAKLSPHYHSLAQAALDYAILSVTTVSEVLKLVENIAELDRQAQTILAQEQVTE</sequence>